<keyword evidence="14" id="KW-1185">Reference proteome</keyword>
<dbReference type="InterPro" id="IPR012338">
    <property type="entry name" value="Beta-lactam/transpept-like"/>
</dbReference>
<dbReference type="Pfam" id="PF00905">
    <property type="entry name" value="Transpeptidase"/>
    <property type="match status" value="1"/>
</dbReference>
<name>A0ABS2Q4F4_9BACL</name>
<keyword evidence="5" id="KW-0812">Transmembrane</keyword>
<dbReference type="InterPro" id="IPR036138">
    <property type="entry name" value="PBP_dimer_sf"/>
</dbReference>
<evidence type="ECO:0000256" key="1">
    <source>
        <dbReference type="ARBA" id="ARBA00004167"/>
    </source>
</evidence>
<organism evidence="13 14">
    <name type="scientific">Scopulibacillus daqui</name>
    <dbReference type="NCBI Taxonomy" id="1469162"/>
    <lineage>
        <taxon>Bacteria</taxon>
        <taxon>Bacillati</taxon>
        <taxon>Bacillota</taxon>
        <taxon>Bacilli</taxon>
        <taxon>Bacillales</taxon>
        <taxon>Sporolactobacillaceae</taxon>
        <taxon>Scopulibacillus</taxon>
    </lineage>
</organism>
<evidence type="ECO:0000256" key="9">
    <source>
        <dbReference type="ARBA" id="ARBA00023136"/>
    </source>
</evidence>
<gene>
    <name evidence="13" type="ORF">JOD45_002600</name>
</gene>
<keyword evidence="9" id="KW-0472">Membrane</keyword>
<feature type="domain" description="Penicillin-binding protein dimerisation" evidence="12">
    <location>
        <begin position="60"/>
        <end position="274"/>
    </location>
</feature>
<evidence type="ECO:0000256" key="8">
    <source>
        <dbReference type="ARBA" id="ARBA00022989"/>
    </source>
</evidence>
<evidence type="ECO:0000256" key="6">
    <source>
        <dbReference type="ARBA" id="ARBA00022960"/>
    </source>
</evidence>
<evidence type="ECO:0000313" key="14">
    <source>
        <dbReference type="Proteomes" id="UP000808914"/>
    </source>
</evidence>
<keyword evidence="10" id="KW-0961">Cell wall biogenesis/degradation</keyword>
<evidence type="ECO:0000256" key="7">
    <source>
        <dbReference type="ARBA" id="ARBA00022984"/>
    </source>
</evidence>
<dbReference type="InterPro" id="IPR005311">
    <property type="entry name" value="PBP_dimer"/>
</dbReference>
<evidence type="ECO:0000313" key="13">
    <source>
        <dbReference type="EMBL" id="MBM7646372.1"/>
    </source>
</evidence>
<keyword evidence="6" id="KW-0133">Cell shape</keyword>
<keyword evidence="8" id="KW-1133">Transmembrane helix</keyword>
<dbReference type="PANTHER" id="PTHR30627">
    <property type="entry name" value="PEPTIDOGLYCAN D,D-TRANSPEPTIDASE"/>
    <property type="match status" value="1"/>
</dbReference>
<dbReference type="SUPFAM" id="SSF56601">
    <property type="entry name" value="beta-lactamase/transpeptidase-like"/>
    <property type="match status" value="1"/>
</dbReference>
<evidence type="ECO:0000256" key="5">
    <source>
        <dbReference type="ARBA" id="ARBA00022692"/>
    </source>
</evidence>
<dbReference type="Proteomes" id="UP000808914">
    <property type="component" value="Unassembled WGS sequence"/>
</dbReference>
<evidence type="ECO:0000256" key="4">
    <source>
        <dbReference type="ARBA" id="ARBA00022475"/>
    </source>
</evidence>
<dbReference type="Gene3D" id="1.10.10.1230">
    <property type="entry name" value="Penicillin-binding protein, N-terminal non-catalytic domain, head sub-domain"/>
    <property type="match status" value="1"/>
</dbReference>
<feature type="domain" description="Penicillin-binding protein transpeptidase" evidence="11">
    <location>
        <begin position="335"/>
        <end position="646"/>
    </location>
</feature>
<dbReference type="EMBL" id="JAFBER010000019">
    <property type="protein sequence ID" value="MBM7646372.1"/>
    <property type="molecule type" value="Genomic_DNA"/>
</dbReference>
<comment type="caution">
    <text evidence="13">The sequence shown here is derived from an EMBL/GenBank/DDBJ whole genome shotgun (WGS) entry which is preliminary data.</text>
</comment>
<evidence type="ECO:0000259" key="12">
    <source>
        <dbReference type="Pfam" id="PF03717"/>
    </source>
</evidence>
<dbReference type="GO" id="GO:0051301">
    <property type="term" value="P:cell division"/>
    <property type="evidence" value="ECO:0007669"/>
    <property type="project" value="UniProtKB-KW"/>
</dbReference>
<comment type="subcellular location">
    <subcellularLocation>
        <location evidence="2">Cell membrane</location>
    </subcellularLocation>
    <subcellularLocation>
        <location evidence="1">Membrane</location>
        <topology evidence="1">Single-pass membrane protein</topology>
    </subcellularLocation>
</comment>
<proteinExistence type="inferred from homology"/>
<dbReference type="SUPFAM" id="SSF56519">
    <property type="entry name" value="Penicillin binding protein dimerisation domain"/>
    <property type="match status" value="1"/>
</dbReference>
<reference evidence="13 14" key="1">
    <citation type="submission" date="2021-01" db="EMBL/GenBank/DDBJ databases">
        <title>Genomic Encyclopedia of Type Strains, Phase IV (KMG-IV): sequencing the most valuable type-strain genomes for metagenomic binning, comparative biology and taxonomic classification.</title>
        <authorList>
            <person name="Goeker M."/>
        </authorList>
    </citation>
    <scope>NUCLEOTIDE SEQUENCE [LARGE SCALE GENOMIC DNA]</scope>
    <source>
        <strain evidence="13 14">DSM 28236</strain>
    </source>
</reference>
<evidence type="ECO:0000259" key="11">
    <source>
        <dbReference type="Pfam" id="PF00905"/>
    </source>
</evidence>
<dbReference type="Gene3D" id="3.90.1310.10">
    <property type="entry name" value="Penicillin-binding protein 2a (Domain 2)"/>
    <property type="match status" value="1"/>
</dbReference>
<sequence>MGKDKKRGRSNLPFRLNMLFLSVFLAFSILILRLGVVQIVKGEDYKHELEKTQHVKAKLDSPRGKIVDTNGKVLAGNKAEMAVVYIRHPGTSSEDNLKIARKLSKYITMDTKKVTERDMKDYWILTHKNAYDEKLTKSEQNKYKEDPQKEYNALLDKITKKDLSSITKEEMQVIAIKHELDQSTTLNPHTIKKGLSEKELALIGEHLNEFDGMIETSVDSTRDYPNGNRFYLGKVSDIPQEKLDQYLAEGYNRNSKVGVSNLEEQYENALRGIPTILDFTTKNNHPIDTPKKTEGRRGDDIQLTINSDLEDKLGKQMEKHIMQAYSQYAGTDSAYAVVTNPKTGALLALVGRTYNPKTGKFDDTSYKTALSSFQVGSAVKGATVSAGYQYNALPGTIMDMPIHFKGGGTFKSFKPNIGYVDAATALEHSSNIYMGTIAGKMAGFQFSNNGNGYNVRVFYNDRYKKAFEELRQVYSQFGLGVNTGVDLPYESIGYTGGIPEEPGKIMQFAIGQFDTYTPLQLAQYISTIANGGNRVAPHFLESIHAPGKDPDQLGPEIYNYDPKVLNHINNTQEQLDTIHEGLHLVTHSPQGTGAKLGSDPHDISAKTGTAQIDVEKDPNLYNKTAVAYAPSKNPEVAVAVVVPNIKTAEINLDIAKDAIDDYFDLQKKGSKNQSS</sequence>
<keyword evidence="13" id="KW-0132">Cell division</keyword>
<keyword evidence="7" id="KW-0573">Peptidoglycan synthesis</keyword>
<evidence type="ECO:0000256" key="10">
    <source>
        <dbReference type="ARBA" id="ARBA00023316"/>
    </source>
</evidence>
<dbReference type="Gene3D" id="3.40.710.10">
    <property type="entry name" value="DD-peptidase/beta-lactamase superfamily"/>
    <property type="match status" value="1"/>
</dbReference>
<dbReference type="RefSeq" id="WP_205004257.1">
    <property type="nucleotide sequence ID" value="NZ_JAFBER010000019.1"/>
</dbReference>
<protein>
    <submittedName>
        <fullName evidence="13">Cell division protein FtsI/penicillin-binding protein 2</fullName>
    </submittedName>
</protein>
<keyword evidence="4" id="KW-1003">Cell membrane</keyword>
<evidence type="ECO:0000256" key="3">
    <source>
        <dbReference type="ARBA" id="ARBA00007171"/>
    </source>
</evidence>
<dbReference type="Pfam" id="PF03717">
    <property type="entry name" value="PBP_dimer"/>
    <property type="match status" value="1"/>
</dbReference>
<dbReference type="InterPro" id="IPR001460">
    <property type="entry name" value="PCN-bd_Tpept"/>
</dbReference>
<dbReference type="PANTHER" id="PTHR30627:SF2">
    <property type="entry name" value="PEPTIDOGLYCAN D,D-TRANSPEPTIDASE MRDA"/>
    <property type="match status" value="1"/>
</dbReference>
<evidence type="ECO:0000256" key="2">
    <source>
        <dbReference type="ARBA" id="ARBA00004236"/>
    </source>
</evidence>
<dbReference type="InterPro" id="IPR050515">
    <property type="entry name" value="Beta-lactam/transpept"/>
</dbReference>
<accession>A0ABS2Q4F4</accession>
<keyword evidence="13" id="KW-0131">Cell cycle</keyword>
<comment type="similarity">
    <text evidence="3">Belongs to the transpeptidase family.</text>
</comment>